<organism evidence="1 2">
    <name type="scientific">Kitasatospora herbaricolor</name>
    <dbReference type="NCBI Taxonomy" id="68217"/>
    <lineage>
        <taxon>Bacteria</taxon>
        <taxon>Bacillati</taxon>
        <taxon>Actinomycetota</taxon>
        <taxon>Actinomycetes</taxon>
        <taxon>Kitasatosporales</taxon>
        <taxon>Streptomycetaceae</taxon>
        <taxon>Kitasatospora</taxon>
    </lineage>
</organism>
<accession>A0ABZ1WIY5</accession>
<reference evidence="1 2" key="1">
    <citation type="submission" date="2022-10" db="EMBL/GenBank/DDBJ databases">
        <title>The complete genomes of actinobacterial strains from the NBC collection.</title>
        <authorList>
            <person name="Joergensen T.S."/>
            <person name="Alvarez Arevalo M."/>
            <person name="Sterndorff E.B."/>
            <person name="Faurdal D."/>
            <person name="Vuksanovic O."/>
            <person name="Mourched A.-S."/>
            <person name="Charusanti P."/>
            <person name="Shaw S."/>
            <person name="Blin K."/>
            <person name="Weber T."/>
        </authorList>
    </citation>
    <scope>NUCLEOTIDE SEQUENCE [LARGE SCALE GENOMIC DNA]</scope>
    <source>
        <strain evidence="1 2">NBC_01247</strain>
    </source>
</reference>
<dbReference type="EMBL" id="CP108482">
    <property type="protein sequence ID" value="WUS60905.1"/>
    <property type="molecule type" value="Genomic_DNA"/>
</dbReference>
<protein>
    <submittedName>
        <fullName evidence="1">Uncharacterized protein</fullName>
    </submittedName>
</protein>
<dbReference type="Proteomes" id="UP001432014">
    <property type="component" value="Chromosome"/>
</dbReference>
<evidence type="ECO:0000313" key="1">
    <source>
        <dbReference type="EMBL" id="WUS60905.1"/>
    </source>
</evidence>
<evidence type="ECO:0000313" key="2">
    <source>
        <dbReference type="Proteomes" id="UP001432014"/>
    </source>
</evidence>
<dbReference type="RefSeq" id="WP_329611561.1">
    <property type="nucleotide sequence ID" value="NZ_CP108482.1"/>
</dbReference>
<proteinExistence type="predicted"/>
<sequence length="49" mass="5272">MAGDAALAKAELYKKATAAHLPHRSTMTRDQLQTALETTGHGRHLRSAS</sequence>
<gene>
    <name evidence="1" type="ORF">OG469_38685</name>
</gene>
<keyword evidence="2" id="KW-1185">Reference proteome</keyword>
<name>A0ABZ1WIY5_9ACTN</name>